<feature type="domain" description="Large ribosomal subunit protein mL59" evidence="2">
    <location>
        <begin position="6"/>
        <end position="168"/>
    </location>
</feature>
<dbReference type="HOGENOM" id="CLU_058283_0_0_1"/>
<dbReference type="AlphaFoldDB" id="A0A060SJI2"/>
<dbReference type="PANTHER" id="PTHR28041">
    <property type="entry name" value="54S RIBOSOMAL PROTEIN L25, MITOCHONDRIAL"/>
    <property type="match status" value="1"/>
</dbReference>
<evidence type="ECO:0000256" key="1">
    <source>
        <dbReference type="SAM" id="MobiDB-lite"/>
    </source>
</evidence>
<dbReference type="EMBL" id="CCBP010000187">
    <property type="protein sequence ID" value="CDO74575.1"/>
    <property type="molecule type" value="Genomic_DNA"/>
</dbReference>
<evidence type="ECO:0000313" key="3">
    <source>
        <dbReference type="EMBL" id="CDO74575.1"/>
    </source>
</evidence>
<organism evidence="3 4">
    <name type="scientific">Pycnoporus cinnabarinus</name>
    <name type="common">Cinnabar-red polypore</name>
    <name type="synonym">Trametes cinnabarina</name>
    <dbReference type="NCBI Taxonomy" id="5643"/>
    <lineage>
        <taxon>Eukaryota</taxon>
        <taxon>Fungi</taxon>
        <taxon>Dikarya</taxon>
        <taxon>Basidiomycota</taxon>
        <taxon>Agaricomycotina</taxon>
        <taxon>Agaricomycetes</taxon>
        <taxon>Polyporales</taxon>
        <taxon>Polyporaceae</taxon>
        <taxon>Trametes</taxon>
    </lineage>
</organism>
<comment type="caution">
    <text evidence="3">The sequence shown here is derived from an EMBL/GenBank/DDBJ whole genome shotgun (WGS) entry which is preliminary data.</text>
</comment>
<dbReference type="Pfam" id="PF18126">
    <property type="entry name" value="Mitoc_mL59"/>
    <property type="match status" value="1"/>
</dbReference>
<dbReference type="GO" id="GO:0005762">
    <property type="term" value="C:mitochondrial large ribosomal subunit"/>
    <property type="evidence" value="ECO:0007669"/>
    <property type="project" value="InterPro"/>
</dbReference>
<gene>
    <name evidence="3" type="ORF">BN946_scf184583.g2</name>
</gene>
<dbReference type="InterPro" id="IPR040922">
    <property type="entry name" value="Ribosomal_mL59_dom"/>
</dbReference>
<dbReference type="OMA" id="SMERRIH"/>
<dbReference type="InterPro" id="IPR037507">
    <property type="entry name" value="Ribosomal_mL59"/>
</dbReference>
<proteinExistence type="predicted"/>
<reference evidence="3" key="1">
    <citation type="submission" date="2014-01" db="EMBL/GenBank/DDBJ databases">
        <title>The genome of the white-rot fungus Pycnoporus cinnabarinus: a basidiomycete model with a versatile arsenal for lignocellulosic biomass breakdown.</title>
        <authorList>
            <person name="Levasseur A."/>
            <person name="Lomascolo A."/>
            <person name="Ruiz-Duenas F.J."/>
            <person name="Uzan E."/>
            <person name="Piumi F."/>
            <person name="Kues U."/>
            <person name="Ram A.F.J."/>
            <person name="Murat C."/>
            <person name="Haon M."/>
            <person name="Benoit I."/>
            <person name="Arfi Y."/>
            <person name="Chevret D."/>
            <person name="Drula E."/>
            <person name="Kwon M.J."/>
            <person name="Gouret P."/>
            <person name="Lesage-Meessen L."/>
            <person name="Lombard V."/>
            <person name="Mariette J."/>
            <person name="Noirot C."/>
            <person name="Park J."/>
            <person name="Patyshakuliyeva A."/>
            <person name="Wieneger R.A.B."/>
            <person name="Wosten H.A.B."/>
            <person name="Martin F."/>
            <person name="Coutinho P.M."/>
            <person name="de Vries R."/>
            <person name="Martinez A.T."/>
            <person name="Klopp C."/>
            <person name="Pontarotti P."/>
            <person name="Henrissat B."/>
            <person name="Record E."/>
        </authorList>
    </citation>
    <scope>NUCLEOTIDE SEQUENCE [LARGE SCALE GENOMIC DNA]</scope>
    <source>
        <strain evidence="3">BRFM137</strain>
    </source>
</reference>
<protein>
    <recommendedName>
        <fullName evidence="2">Large ribosomal subunit protein mL59 domain-containing protein</fullName>
    </recommendedName>
</protein>
<feature type="region of interest" description="Disordered" evidence="1">
    <location>
        <begin position="170"/>
        <end position="192"/>
    </location>
</feature>
<name>A0A060SJI2_PYCCI</name>
<accession>A0A060SJI2</accession>
<evidence type="ECO:0000259" key="2">
    <source>
        <dbReference type="Pfam" id="PF18126"/>
    </source>
</evidence>
<dbReference type="GO" id="GO:0003735">
    <property type="term" value="F:structural constituent of ribosome"/>
    <property type="evidence" value="ECO:0007669"/>
    <property type="project" value="InterPro"/>
</dbReference>
<evidence type="ECO:0000313" key="4">
    <source>
        <dbReference type="Proteomes" id="UP000029665"/>
    </source>
</evidence>
<dbReference type="STRING" id="5643.A0A060SJI2"/>
<dbReference type="OrthoDB" id="18529at2759"/>
<dbReference type="Proteomes" id="UP000029665">
    <property type="component" value="Unassembled WGS sequence"/>
</dbReference>
<keyword evidence="4" id="KW-1185">Reference proteome</keyword>
<sequence length="192" mass="21907">MSAALQAVKNFRLRELPRILKTKPNARPKVVNPFLPRKNPDSGRWAPPKYSLRQQADLVKSARAVGLLHLLPPGPKLSPKEIETASASAPAQATEAGTTEEAKWWTAPVQWQGEYKEKEVKGADVGNRLYAGRKRMFKGHKWERTLEKRTSKRKMLMKDMDERIERFKSTYRRKTPSPVSPARAVSYSKLPF</sequence>
<dbReference type="PANTHER" id="PTHR28041:SF1">
    <property type="entry name" value="LARGE RIBOSOMAL SUBUNIT PROTEIN ML59"/>
    <property type="match status" value="1"/>
</dbReference>